<organism evidence="5 6">
    <name type="scientific">Lineolata rhizophorae</name>
    <dbReference type="NCBI Taxonomy" id="578093"/>
    <lineage>
        <taxon>Eukaryota</taxon>
        <taxon>Fungi</taxon>
        <taxon>Dikarya</taxon>
        <taxon>Ascomycota</taxon>
        <taxon>Pezizomycotina</taxon>
        <taxon>Dothideomycetes</taxon>
        <taxon>Dothideomycetes incertae sedis</taxon>
        <taxon>Lineolatales</taxon>
        <taxon>Lineolataceae</taxon>
        <taxon>Lineolata</taxon>
    </lineage>
</organism>
<evidence type="ECO:0000313" key="6">
    <source>
        <dbReference type="Proteomes" id="UP000799766"/>
    </source>
</evidence>
<dbReference type="SMART" id="SM00066">
    <property type="entry name" value="GAL4"/>
    <property type="match status" value="1"/>
</dbReference>
<feature type="compositionally biased region" description="Low complexity" evidence="3">
    <location>
        <begin position="1"/>
        <end position="24"/>
    </location>
</feature>
<dbReference type="OrthoDB" id="5367487at2759"/>
<evidence type="ECO:0000313" key="5">
    <source>
        <dbReference type="EMBL" id="KAF2459203.1"/>
    </source>
</evidence>
<accession>A0A6A6P6Z9</accession>
<keyword evidence="1" id="KW-0479">Metal-binding</keyword>
<feature type="region of interest" description="Disordered" evidence="3">
    <location>
        <begin position="1"/>
        <end position="69"/>
    </location>
</feature>
<feature type="compositionally biased region" description="Low complexity" evidence="3">
    <location>
        <begin position="52"/>
        <end position="69"/>
    </location>
</feature>
<dbReference type="InterPro" id="IPR001138">
    <property type="entry name" value="Zn2Cys6_DnaBD"/>
</dbReference>
<feature type="domain" description="Zn(2)-C6 fungal-type" evidence="4">
    <location>
        <begin position="74"/>
        <end position="103"/>
    </location>
</feature>
<gene>
    <name evidence="5" type="ORF">BDY21DRAFT_203329</name>
</gene>
<feature type="compositionally biased region" description="Low complexity" evidence="3">
    <location>
        <begin position="188"/>
        <end position="200"/>
    </location>
</feature>
<reference evidence="5" key="1">
    <citation type="journal article" date="2020" name="Stud. Mycol.">
        <title>101 Dothideomycetes genomes: a test case for predicting lifestyles and emergence of pathogens.</title>
        <authorList>
            <person name="Haridas S."/>
            <person name="Albert R."/>
            <person name="Binder M."/>
            <person name="Bloem J."/>
            <person name="Labutti K."/>
            <person name="Salamov A."/>
            <person name="Andreopoulos B."/>
            <person name="Baker S."/>
            <person name="Barry K."/>
            <person name="Bills G."/>
            <person name="Bluhm B."/>
            <person name="Cannon C."/>
            <person name="Castanera R."/>
            <person name="Culley D."/>
            <person name="Daum C."/>
            <person name="Ezra D."/>
            <person name="Gonzalez J."/>
            <person name="Henrissat B."/>
            <person name="Kuo A."/>
            <person name="Liang C."/>
            <person name="Lipzen A."/>
            <person name="Lutzoni F."/>
            <person name="Magnuson J."/>
            <person name="Mondo S."/>
            <person name="Nolan M."/>
            <person name="Ohm R."/>
            <person name="Pangilinan J."/>
            <person name="Park H.-J."/>
            <person name="Ramirez L."/>
            <person name="Alfaro M."/>
            <person name="Sun H."/>
            <person name="Tritt A."/>
            <person name="Yoshinaga Y."/>
            <person name="Zwiers L.-H."/>
            <person name="Turgeon B."/>
            <person name="Goodwin S."/>
            <person name="Spatafora J."/>
            <person name="Crous P."/>
            <person name="Grigoriev I."/>
        </authorList>
    </citation>
    <scope>NUCLEOTIDE SEQUENCE</scope>
    <source>
        <strain evidence="5">ATCC 16933</strain>
    </source>
</reference>
<dbReference type="GO" id="GO:0003677">
    <property type="term" value="F:DNA binding"/>
    <property type="evidence" value="ECO:0007669"/>
    <property type="project" value="InterPro"/>
</dbReference>
<name>A0A6A6P6Z9_9PEZI</name>
<dbReference type="PROSITE" id="PS50048">
    <property type="entry name" value="ZN2_CY6_FUNGAL_2"/>
    <property type="match status" value="1"/>
</dbReference>
<dbReference type="PROSITE" id="PS00463">
    <property type="entry name" value="ZN2_CY6_FUNGAL_1"/>
    <property type="match status" value="1"/>
</dbReference>
<dbReference type="PANTHER" id="PTHR47431">
    <property type="entry name" value="ZN(II)2CYS6 TRANSCRIPTION FACTOR (EUROFUNG)-RELATED"/>
    <property type="match status" value="1"/>
</dbReference>
<dbReference type="GO" id="GO:0006351">
    <property type="term" value="P:DNA-templated transcription"/>
    <property type="evidence" value="ECO:0007669"/>
    <property type="project" value="InterPro"/>
</dbReference>
<dbReference type="CDD" id="cd00067">
    <property type="entry name" value="GAL4"/>
    <property type="match status" value="1"/>
</dbReference>
<evidence type="ECO:0000256" key="1">
    <source>
        <dbReference type="ARBA" id="ARBA00022723"/>
    </source>
</evidence>
<dbReference type="AlphaFoldDB" id="A0A6A6P6Z9"/>
<keyword evidence="6" id="KW-1185">Reference proteome</keyword>
<dbReference type="Gene3D" id="4.10.240.10">
    <property type="entry name" value="Zn(2)-C6 fungal-type DNA-binding domain"/>
    <property type="match status" value="1"/>
</dbReference>
<dbReference type="InterPro" id="IPR036864">
    <property type="entry name" value="Zn2-C6_fun-type_DNA-bd_sf"/>
</dbReference>
<proteinExistence type="predicted"/>
<feature type="compositionally biased region" description="Polar residues" evidence="3">
    <location>
        <begin position="28"/>
        <end position="37"/>
    </location>
</feature>
<keyword evidence="2" id="KW-0539">Nucleus</keyword>
<dbReference type="Proteomes" id="UP000799766">
    <property type="component" value="Unassembled WGS sequence"/>
</dbReference>
<dbReference type="Pfam" id="PF04082">
    <property type="entry name" value="Fungal_trans"/>
    <property type="match status" value="1"/>
</dbReference>
<feature type="region of interest" description="Disordered" evidence="3">
    <location>
        <begin position="179"/>
        <end position="224"/>
    </location>
</feature>
<dbReference type="Pfam" id="PF00172">
    <property type="entry name" value="Zn_clus"/>
    <property type="match status" value="1"/>
</dbReference>
<dbReference type="EMBL" id="MU001676">
    <property type="protein sequence ID" value="KAF2459203.1"/>
    <property type="molecule type" value="Genomic_DNA"/>
</dbReference>
<evidence type="ECO:0000256" key="2">
    <source>
        <dbReference type="ARBA" id="ARBA00023242"/>
    </source>
</evidence>
<evidence type="ECO:0000259" key="4">
    <source>
        <dbReference type="PROSITE" id="PS50048"/>
    </source>
</evidence>
<dbReference type="CDD" id="cd12148">
    <property type="entry name" value="fungal_TF_MHR"/>
    <property type="match status" value="1"/>
</dbReference>
<evidence type="ECO:0000256" key="3">
    <source>
        <dbReference type="SAM" id="MobiDB-lite"/>
    </source>
</evidence>
<dbReference type="GO" id="GO:0008270">
    <property type="term" value="F:zinc ion binding"/>
    <property type="evidence" value="ECO:0007669"/>
    <property type="project" value="InterPro"/>
</dbReference>
<protein>
    <recommendedName>
        <fullName evidence="4">Zn(2)-C6 fungal-type domain-containing protein</fullName>
    </recommendedName>
</protein>
<dbReference type="InterPro" id="IPR007219">
    <property type="entry name" value="XnlR_reg_dom"/>
</dbReference>
<dbReference type="SUPFAM" id="SSF57701">
    <property type="entry name" value="Zn2/Cys6 DNA-binding domain"/>
    <property type="match status" value="1"/>
</dbReference>
<dbReference type="SMART" id="SM00906">
    <property type="entry name" value="Fungal_trans"/>
    <property type="match status" value="1"/>
</dbReference>
<dbReference type="GO" id="GO:0000981">
    <property type="term" value="F:DNA-binding transcription factor activity, RNA polymerase II-specific"/>
    <property type="evidence" value="ECO:0007669"/>
    <property type="project" value="InterPro"/>
</dbReference>
<sequence length="690" mass="74412">MEPATLTSAGTAAPAPSGAEATAARSPLATSPATATVNGHSNGHGHGHGHRSSSAAATTTTSATGRPARPAPLACVVCRSRHLKCDGGLPCSRCREDGEDCRYVKSRRGWKGPGRSKARETRAAQAAVENALNGVNVGAVRLPVEQVPVMASTADTTAATTASAGAPVSSTASLPGASANYHVNGNRSPQGLQSPLSSLSDGFSNPLSEGSVASGPAVTSPHCELVRNSPAPPGLVLPANHADLQEKLPNSTQEAFFAFFYPSHPFVLPLARLKDVCRTRHIPCLRIAIEYIGSRYFPNGPTEPLRFELDRALSHPHVVKDGFYVQAALLFAIGLHANDDHVHAERILHQAIATALDIGLNQANYAVMHGGGSRIIEESWRRTWWQLYIVDALFAGFNRKQTFQLQNVTANVPLPCEEADYMSGNIPEPATLEAYDEAVFDNNNTVYSSFAYLIDAVRILGQVLVVAGTSQFDFQAVQTADSRIVNWTFHLPEGKRQIVRTQSRIDEVLFQAHMIISSATILLHRPRSYLGTGEVEEITACVVPGQTLLSTDTKEFHTSKAMQAAEDVSRLIRHPCPIKQHTPFFTCVVVLAAVAHLSYWSFVADGNDAAIKELIRLDVGALKTISDLWPIGKLTLSQVKGVAHEMFVSKRAMSLQYWNSVAAESIFQGMIEEARIDPLDRNSFVDMPAL</sequence>
<dbReference type="PANTHER" id="PTHR47431:SF1">
    <property type="entry name" value="ZN(II)2CYS6 TRANSCRIPTION FACTOR (EUROFUNG)"/>
    <property type="match status" value="1"/>
</dbReference>